<dbReference type="Proteomes" id="UP000683438">
    <property type="component" value="Segment"/>
</dbReference>
<organism evidence="1 2">
    <name type="scientific">Microbacterium phage vB_MoxS-R1</name>
    <dbReference type="NCBI Taxonomy" id="2848881"/>
    <lineage>
        <taxon>Viruses</taxon>
        <taxon>Duplodnaviria</taxon>
        <taxon>Heunggongvirae</taxon>
        <taxon>Uroviricota</taxon>
        <taxon>Caudoviricetes</taxon>
        <taxon>Syrbvirus</taxon>
        <taxon>Syrbvirus R1</taxon>
    </lineage>
</organism>
<proteinExistence type="predicted"/>
<evidence type="ECO:0000313" key="2">
    <source>
        <dbReference type="Proteomes" id="UP000683438"/>
    </source>
</evidence>
<evidence type="ECO:0008006" key="3">
    <source>
        <dbReference type="Google" id="ProtNLM"/>
    </source>
</evidence>
<name>A0A8F2IV93_9CAUD</name>
<keyword evidence="2" id="KW-1185">Reference proteome</keyword>
<sequence length="110" mass="12224">MRPISEFVDHEAFEAGAVDATGNAVEAWLPAVTVGVYAFDPGSSSEPREGNDRVIVEPTLYMPFSVVLGHRDVVWARGKRYEVEGETREWVHPTDPTRRANVATLRRVDG</sequence>
<evidence type="ECO:0000313" key="1">
    <source>
        <dbReference type="EMBL" id="QWT28901.1"/>
    </source>
</evidence>
<reference evidence="1" key="1">
    <citation type="submission" date="2020-10" db="EMBL/GenBank/DDBJ databases">
        <title>Complete genome sequence of vB_MoxS-R1, a novel marine prophage inducted from Microbacterium.</title>
        <authorList>
            <person name="Zheng H."/>
            <person name="Liu B."/>
            <person name="Xu Y."/>
            <person name="Chen F."/>
        </authorList>
    </citation>
    <scope>NUCLEOTIDE SEQUENCE</scope>
</reference>
<accession>A0A8F2IV93</accession>
<dbReference type="EMBL" id="MW073100">
    <property type="protein sequence ID" value="QWT28901.1"/>
    <property type="molecule type" value="Genomic_DNA"/>
</dbReference>
<protein>
    <recommendedName>
        <fullName evidence="3">Head-to-tail stopper</fullName>
    </recommendedName>
</protein>
<gene>
    <name evidence="1" type="ORF">vBMoxSR1_gp51</name>
</gene>